<feature type="compositionally biased region" description="Low complexity" evidence="1">
    <location>
        <begin position="1"/>
        <end position="49"/>
    </location>
</feature>
<sequence>MRAPRLPVRAAAAAAGGSSRRPRGAGPAGRAAAWAVARPGLGARPGRAAAARRGRGRGLPSPCSFLVPRVRRRRRRRRCARDNGGPGGSGLGGAARAPRPPTHPRRRPGRGPAGWGCRRPRRAPPPPSTHPATARPDTAIGFRATFIWDDLISIFHLIASAKTLFPKKVPFPGSRDQVLDVSSWGEQFNPLQPPSSQNMSNSMNMAFTG</sequence>
<proteinExistence type="predicted"/>
<feature type="region of interest" description="Disordered" evidence="1">
    <location>
        <begin position="1"/>
        <end position="136"/>
    </location>
</feature>
<evidence type="ECO:0000313" key="2">
    <source>
        <dbReference type="Proteomes" id="UP001652662"/>
    </source>
</evidence>
<evidence type="ECO:0000313" key="3">
    <source>
        <dbReference type="RefSeq" id="XP_070460108.1"/>
    </source>
</evidence>
<dbReference type="GeneID" id="103556800"/>
<evidence type="ECO:0000256" key="1">
    <source>
        <dbReference type="SAM" id="MobiDB-lite"/>
    </source>
</evidence>
<gene>
    <name evidence="3" type="primary">LOC103556800</name>
</gene>
<organism evidence="2 3">
    <name type="scientific">Equus przewalskii</name>
    <name type="common">Przewalski's horse</name>
    <name type="synonym">Equus caballus przewalskii</name>
    <dbReference type="NCBI Taxonomy" id="9798"/>
    <lineage>
        <taxon>Eukaryota</taxon>
        <taxon>Metazoa</taxon>
        <taxon>Chordata</taxon>
        <taxon>Craniata</taxon>
        <taxon>Vertebrata</taxon>
        <taxon>Euteleostomi</taxon>
        <taxon>Mammalia</taxon>
        <taxon>Eutheria</taxon>
        <taxon>Laurasiatheria</taxon>
        <taxon>Perissodactyla</taxon>
        <taxon>Equidae</taxon>
        <taxon>Equus</taxon>
    </lineage>
</organism>
<dbReference type="Proteomes" id="UP001652662">
    <property type="component" value="Chromosome X"/>
</dbReference>
<feature type="compositionally biased region" description="Gly residues" evidence="1">
    <location>
        <begin position="84"/>
        <end position="93"/>
    </location>
</feature>
<keyword evidence="2" id="KW-1185">Reference proteome</keyword>
<accession>A0ABM4N586</accession>
<name>A0ABM4N586_EQUPR</name>
<feature type="region of interest" description="Disordered" evidence="1">
    <location>
        <begin position="190"/>
        <end position="209"/>
    </location>
</feature>
<dbReference type="RefSeq" id="XP_070460108.1">
    <property type="nucleotide sequence ID" value="XM_070604007.1"/>
</dbReference>
<reference evidence="3" key="1">
    <citation type="submission" date="2025-08" db="UniProtKB">
        <authorList>
            <consortium name="RefSeq"/>
        </authorList>
    </citation>
    <scope>IDENTIFICATION</scope>
    <source>
        <tissue evidence="3">Blood</tissue>
    </source>
</reference>
<protein>
    <submittedName>
        <fullName evidence="3">Uncharacterized protein</fullName>
    </submittedName>
</protein>
<feature type="compositionally biased region" description="Basic residues" evidence="1">
    <location>
        <begin position="69"/>
        <end position="79"/>
    </location>
</feature>
<feature type="compositionally biased region" description="Low complexity" evidence="1">
    <location>
        <begin position="194"/>
        <end position="209"/>
    </location>
</feature>